<evidence type="ECO:0000313" key="2">
    <source>
        <dbReference type="EMBL" id="KAG5264196.1"/>
    </source>
</evidence>
<sequence>MEPQPITTSVSSTPLRDPSSLTWRQGGPLDKHIEGHRELTSVQRRKALSLLALEVPLEEGEGPQPHWGRGRRMTLMMRTWLFAKRFAASAPQERGILLNIRREPCPAVGCQYERSRLDKHIEGHRELTPAQRADLLKAAKERKALSLLAELRASNPAVAMATALDVPLEEGQVGEAPQPQQEAPGEEEDVGEETLAEEEPSAEEEPVVEGEESAAEEAPAAVGKEPLEGEEPSAEGEESAEEEAPAAVGKEPLEGEEPVGGEEQLLRGRSHLGGRSRC</sequence>
<comment type="caution">
    <text evidence="2">The sequence shown here is derived from an EMBL/GenBank/DDBJ whole genome shotgun (WGS) entry which is preliminary data.</text>
</comment>
<evidence type="ECO:0000256" key="1">
    <source>
        <dbReference type="SAM" id="MobiDB-lite"/>
    </source>
</evidence>
<organism evidence="2 3">
    <name type="scientific">Alosa alosa</name>
    <name type="common">allis shad</name>
    <dbReference type="NCBI Taxonomy" id="278164"/>
    <lineage>
        <taxon>Eukaryota</taxon>
        <taxon>Metazoa</taxon>
        <taxon>Chordata</taxon>
        <taxon>Craniata</taxon>
        <taxon>Vertebrata</taxon>
        <taxon>Euteleostomi</taxon>
        <taxon>Actinopterygii</taxon>
        <taxon>Neopterygii</taxon>
        <taxon>Teleostei</taxon>
        <taxon>Clupei</taxon>
        <taxon>Clupeiformes</taxon>
        <taxon>Clupeoidei</taxon>
        <taxon>Clupeidae</taxon>
        <taxon>Alosa</taxon>
    </lineage>
</organism>
<evidence type="ECO:0000313" key="3">
    <source>
        <dbReference type="Proteomes" id="UP000823561"/>
    </source>
</evidence>
<feature type="compositionally biased region" description="Acidic residues" evidence="1">
    <location>
        <begin position="228"/>
        <end position="244"/>
    </location>
</feature>
<feature type="compositionally biased region" description="Polar residues" evidence="1">
    <location>
        <begin position="1"/>
        <end position="23"/>
    </location>
</feature>
<dbReference type="AlphaFoldDB" id="A0AAV6FQZ1"/>
<proteinExistence type="predicted"/>
<reference evidence="2" key="1">
    <citation type="submission" date="2020-10" db="EMBL/GenBank/DDBJ databases">
        <title>Chromosome-scale genome assembly of the Allis shad, Alosa alosa.</title>
        <authorList>
            <person name="Margot Z."/>
            <person name="Christophe K."/>
            <person name="Cabau C."/>
            <person name="Louis A."/>
            <person name="Berthelot C."/>
            <person name="Parey E."/>
            <person name="Roest Crollius H."/>
            <person name="Montfort J."/>
            <person name="Robinson-Rechavi M."/>
            <person name="Bucao C."/>
            <person name="Bouchez O."/>
            <person name="Gislard M."/>
            <person name="Lluch J."/>
            <person name="Milhes M."/>
            <person name="Lampietro C."/>
            <person name="Lopez Roques C."/>
            <person name="Donnadieu C."/>
            <person name="Braasch I."/>
            <person name="Desvignes T."/>
            <person name="Postlethwait J."/>
            <person name="Bobe J."/>
            <person name="Guiguen Y."/>
        </authorList>
    </citation>
    <scope>NUCLEOTIDE SEQUENCE</scope>
    <source>
        <strain evidence="2">M-15738</strain>
        <tissue evidence="2">Blood</tissue>
    </source>
</reference>
<name>A0AAV6FQZ1_9TELE</name>
<feature type="compositionally biased region" description="Low complexity" evidence="1">
    <location>
        <begin position="171"/>
        <end position="183"/>
    </location>
</feature>
<feature type="region of interest" description="Disordered" evidence="1">
    <location>
        <begin position="1"/>
        <end position="29"/>
    </location>
</feature>
<dbReference type="Proteomes" id="UP000823561">
    <property type="component" value="Chromosome 21"/>
</dbReference>
<evidence type="ECO:0008006" key="4">
    <source>
        <dbReference type="Google" id="ProtNLM"/>
    </source>
</evidence>
<accession>A0AAV6FQZ1</accession>
<feature type="region of interest" description="Disordered" evidence="1">
    <location>
        <begin position="171"/>
        <end position="278"/>
    </location>
</feature>
<protein>
    <recommendedName>
        <fullName evidence="4">C2H2-type domain-containing protein</fullName>
    </recommendedName>
</protein>
<feature type="compositionally biased region" description="Acidic residues" evidence="1">
    <location>
        <begin position="184"/>
        <end position="215"/>
    </location>
</feature>
<feature type="compositionally biased region" description="Basic residues" evidence="1">
    <location>
        <begin position="268"/>
        <end position="278"/>
    </location>
</feature>
<gene>
    <name evidence="2" type="ORF">AALO_G00273230</name>
</gene>
<keyword evidence="3" id="KW-1185">Reference proteome</keyword>
<dbReference type="EMBL" id="JADWDJ010000021">
    <property type="protein sequence ID" value="KAG5264196.1"/>
    <property type="molecule type" value="Genomic_DNA"/>
</dbReference>